<keyword evidence="2" id="KW-1185">Reference proteome</keyword>
<accession>A0A7S9XF68</accession>
<reference evidence="1 2" key="1">
    <citation type="submission" date="2020-10" db="EMBL/GenBank/DDBJ databases">
        <title>Novel bacteriophages targeting Providencia spp. as potential agents for phage therapy.</title>
        <authorList>
            <person name="Rakov C."/>
            <person name="Alkalay-Oren S."/>
            <person name="Coppenhagen-Glazer S."/>
            <person name="Hazan R."/>
        </authorList>
    </citation>
    <scope>NUCLEOTIDE SEQUENCE [LARGE SCALE GENOMIC DNA]</scope>
</reference>
<dbReference type="Proteomes" id="UP000594422">
    <property type="component" value="Segment"/>
</dbReference>
<dbReference type="KEGG" id="vg:77951611"/>
<organism evidence="1 2">
    <name type="scientific">Providencia phage PSTCR7</name>
    <dbReference type="NCBI Taxonomy" id="2783549"/>
    <lineage>
        <taxon>Viruses</taxon>
        <taxon>Duplodnaviria</taxon>
        <taxon>Heunggongvirae</taxon>
        <taxon>Uroviricota</taxon>
        <taxon>Caudoviricetes</taxon>
        <taxon>Craquatrovirus</taxon>
        <taxon>Craquatrovirus PSTCR7</taxon>
    </lineage>
</organism>
<dbReference type="GeneID" id="77951611"/>
<name>A0A7S9XF68_9CAUD</name>
<dbReference type="RefSeq" id="YP_010675288.1">
    <property type="nucleotide sequence ID" value="NC_071001.1"/>
</dbReference>
<evidence type="ECO:0000313" key="1">
    <source>
        <dbReference type="EMBL" id="QPI18501.1"/>
    </source>
</evidence>
<proteinExistence type="predicted"/>
<evidence type="ECO:0000313" key="2">
    <source>
        <dbReference type="Proteomes" id="UP000594422"/>
    </source>
</evidence>
<dbReference type="EMBL" id="MW057861">
    <property type="protein sequence ID" value="QPI18501.1"/>
    <property type="molecule type" value="Genomic_DNA"/>
</dbReference>
<sequence>MQVTKTVKHINVTMQDIKYSIPLWENLSNLLPELTSTQVADLADELRYEFLANGEADVNYTISEELELFIELV</sequence>
<protein>
    <submittedName>
        <fullName evidence="1">Uncharacterized protein</fullName>
    </submittedName>
</protein>